<evidence type="ECO:0000313" key="2">
    <source>
        <dbReference type="Proteomes" id="UP000184420"/>
    </source>
</evidence>
<sequence>MPKPPTRRQLIASSKKDPNNADLLSQIAASYFQDGNFEKAYVYDRLAWLVNSKNVIHLANLAVDLGMLGWYEDSITLSKGIIKWNLNKMCRDCGVDERMAKSVKNDCRFRISVMYFLLKQEAMARRYLNLYLRIRKSDNLSTNIPKPHLKQQWTDLYLNRRIKITM</sequence>
<protein>
    <recommendedName>
        <fullName evidence="3">Tetratricopeptide repeat-containing protein</fullName>
    </recommendedName>
</protein>
<dbReference type="Proteomes" id="UP000184420">
    <property type="component" value="Unassembled WGS sequence"/>
</dbReference>
<dbReference type="STRING" id="1419482.SAMN05444266_108314"/>
<evidence type="ECO:0008006" key="3">
    <source>
        <dbReference type="Google" id="ProtNLM"/>
    </source>
</evidence>
<dbReference type="RefSeq" id="WP_073085254.1">
    <property type="nucleotide sequence ID" value="NZ_FRBL01000008.1"/>
</dbReference>
<dbReference type="InterPro" id="IPR011990">
    <property type="entry name" value="TPR-like_helical_dom_sf"/>
</dbReference>
<evidence type="ECO:0000313" key="1">
    <source>
        <dbReference type="EMBL" id="SHM50793.1"/>
    </source>
</evidence>
<reference evidence="1 2" key="1">
    <citation type="submission" date="2016-11" db="EMBL/GenBank/DDBJ databases">
        <authorList>
            <person name="Jaros S."/>
            <person name="Januszkiewicz K."/>
            <person name="Wedrychowicz H."/>
        </authorList>
    </citation>
    <scope>NUCLEOTIDE SEQUENCE [LARGE SCALE GENOMIC DNA]</scope>
    <source>
        <strain evidence="1 2">DSM 27406</strain>
    </source>
</reference>
<accession>A0A1M7JD49</accession>
<keyword evidence="2" id="KW-1185">Reference proteome</keyword>
<dbReference type="AlphaFoldDB" id="A0A1M7JD49"/>
<organism evidence="1 2">
    <name type="scientific">Chitinophaga jiangningensis</name>
    <dbReference type="NCBI Taxonomy" id="1419482"/>
    <lineage>
        <taxon>Bacteria</taxon>
        <taxon>Pseudomonadati</taxon>
        <taxon>Bacteroidota</taxon>
        <taxon>Chitinophagia</taxon>
        <taxon>Chitinophagales</taxon>
        <taxon>Chitinophagaceae</taxon>
        <taxon>Chitinophaga</taxon>
    </lineage>
</organism>
<dbReference type="Gene3D" id="1.25.40.10">
    <property type="entry name" value="Tetratricopeptide repeat domain"/>
    <property type="match status" value="1"/>
</dbReference>
<name>A0A1M7JD49_9BACT</name>
<proteinExistence type="predicted"/>
<dbReference type="EMBL" id="FRBL01000008">
    <property type="protein sequence ID" value="SHM50793.1"/>
    <property type="molecule type" value="Genomic_DNA"/>
</dbReference>
<gene>
    <name evidence="1" type="ORF">SAMN05444266_108314</name>
</gene>
<dbReference type="SUPFAM" id="SSF48452">
    <property type="entry name" value="TPR-like"/>
    <property type="match status" value="1"/>
</dbReference>
<dbReference type="OrthoDB" id="789632at2"/>